<sequence length="156" mass="18075">MFTVIVATKRFEMACQEAALQLLGELISHFDARLCDSAFRYLPLREHDSYRSLYIPPTDDSDPSYQRVVRLLATMDHLQSKAFHIASKEQEKNGHLRFQMERPSKNSTLARQDEVCRDNELVKSQEGLEEDSQEVEMMYEDKSEANNANNLTRDCP</sequence>
<reference evidence="1" key="1">
    <citation type="journal article" date="2021" name="bioRxiv">
        <title>Whole Genome Assembly and Annotation of Northern Wild Rice, Zizania palustris L., Supports a Whole Genome Duplication in the Zizania Genus.</title>
        <authorList>
            <person name="Haas M."/>
            <person name="Kono T."/>
            <person name="Macchietto M."/>
            <person name="Millas R."/>
            <person name="McGilp L."/>
            <person name="Shao M."/>
            <person name="Duquette J."/>
            <person name="Hirsch C.N."/>
            <person name="Kimball J."/>
        </authorList>
    </citation>
    <scope>NUCLEOTIDE SEQUENCE</scope>
    <source>
        <tissue evidence="1">Fresh leaf tissue</tissue>
    </source>
</reference>
<accession>A0A8J5VXC7</accession>
<name>A0A8J5VXC7_ZIZPA</name>
<organism evidence="1 2">
    <name type="scientific">Zizania palustris</name>
    <name type="common">Northern wild rice</name>
    <dbReference type="NCBI Taxonomy" id="103762"/>
    <lineage>
        <taxon>Eukaryota</taxon>
        <taxon>Viridiplantae</taxon>
        <taxon>Streptophyta</taxon>
        <taxon>Embryophyta</taxon>
        <taxon>Tracheophyta</taxon>
        <taxon>Spermatophyta</taxon>
        <taxon>Magnoliopsida</taxon>
        <taxon>Liliopsida</taxon>
        <taxon>Poales</taxon>
        <taxon>Poaceae</taxon>
        <taxon>BOP clade</taxon>
        <taxon>Oryzoideae</taxon>
        <taxon>Oryzeae</taxon>
        <taxon>Zizaniinae</taxon>
        <taxon>Zizania</taxon>
    </lineage>
</organism>
<protein>
    <submittedName>
        <fullName evidence="1">Uncharacterized protein</fullName>
    </submittedName>
</protein>
<proteinExistence type="predicted"/>
<dbReference type="Proteomes" id="UP000729402">
    <property type="component" value="Unassembled WGS sequence"/>
</dbReference>
<reference evidence="1" key="2">
    <citation type="submission" date="2021-02" db="EMBL/GenBank/DDBJ databases">
        <authorList>
            <person name="Kimball J.A."/>
            <person name="Haas M.W."/>
            <person name="Macchietto M."/>
            <person name="Kono T."/>
            <person name="Duquette J."/>
            <person name="Shao M."/>
        </authorList>
    </citation>
    <scope>NUCLEOTIDE SEQUENCE</scope>
    <source>
        <tissue evidence="1">Fresh leaf tissue</tissue>
    </source>
</reference>
<dbReference type="OrthoDB" id="10625494at2759"/>
<dbReference type="EMBL" id="JAAALK010000283">
    <property type="protein sequence ID" value="KAG8076561.1"/>
    <property type="molecule type" value="Genomic_DNA"/>
</dbReference>
<gene>
    <name evidence="1" type="ORF">GUJ93_ZPchr0006g41394</name>
</gene>
<keyword evidence="2" id="KW-1185">Reference proteome</keyword>
<comment type="caution">
    <text evidence="1">The sequence shown here is derived from an EMBL/GenBank/DDBJ whole genome shotgun (WGS) entry which is preliminary data.</text>
</comment>
<evidence type="ECO:0000313" key="2">
    <source>
        <dbReference type="Proteomes" id="UP000729402"/>
    </source>
</evidence>
<dbReference type="AlphaFoldDB" id="A0A8J5VXC7"/>
<evidence type="ECO:0000313" key="1">
    <source>
        <dbReference type="EMBL" id="KAG8076561.1"/>
    </source>
</evidence>